<protein>
    <submittedName>
        <fullName evidence="1">Uncharacterized protein</fullName>
    </submittedName>
</protein>
<evidence type="ECO:0000313" key="1">
    <source>
        <dbReference type="EMBL" id="GAW98462.1"/>
    </source>
</evidence>
<keyword evidence="2" id="KW-1185">Reference proteome</keyword>
<dbReference type="Proteomes" id="UP000198374">
    <property type="component" value="Unassembled WGS sequence"/>
</dbReference>
<evidence type="ECO:0000313" key="2">
    <source>
        <dbReference type="Proteomes" id="UP000198374"/>
    </source>
</evidence>
<comment type="caution">
    <text evidence="1">The sequence shown here is derived from an EMBL/GenBank/DDBJ whole genome shotgun (WGS) entry which is preliminary data.</text>
</comment>
<sequence>MTNKRIRKKKLKKLIREGSPQTVKDALAGYVDRETFDSKTDFLTYLNSLVTESR</sequence>
<accession>A0A1Z5I9J4</accession>
<gene>
    <name evidence="1" type="ORF">IWT30_00407</name>
</gene>
<dbReference type="AlphaFoldDB" id="A0A1Z5I9J4"/>
<name>A0A1Z5I9J4_9LACO</name>
<dbReference type="EMBL" id="BCMF01000002">
    <property type="protein sequence ID" value="GAW98462.1"/>
    <property type="molecule type" value="Genomic_DNA"/>
</dbReference>
<organism evidence="1 2">
    <name type="scientific">Secundilactobacillus mixtipabuli</name>
    <dbReference type="NCBI Taxonomy" id="1435342"/>
    <lineage>
        <taxon>Bacteria</taxon>
        <taxon>Bacillati</taxon>
        <taxon>Bacillota</taxon>
        <taxon>Bacilli</taxon>
        <taxon>Lactobacillales</taxon>
        <taxon>Lactobacillaceae</taxon>
        <taxon>Secundilactobacillus</taxon>
    </lineage>
</organism>
<reference evidence="1 2" key="1">
    <citation type="submission" date="2015-11" db="EMBL/GenBank/DDBJ databases">
        <title>Draft genome sequences of new species of the genus Lactobacillus isolated from orchardgrass silage.</title>
        <authorList>
            <person name="Tohno M."/>
            <person name="Tanizawa Y."/>
            <person name="Arita M."/>
        </authorList>
    </citation>
    <scope>NUCLEOTIDE SEQUENCE [LARGE SCALE GENOMIC DNA]</scope>
    <source>
        <strain evidence="1 2">IWT30</strain>
    </source>
</reference>
<dbReference type="RefSeq" id="WP_159459267.1">
    <property type="nucleotide sequence ID" value="NZ_BCMF01000002.1"/>
</dbReference>
<proteinExistence type="predicted"/>